<dbReference type="Pfam" id="PF00364">
    <property type="entry name" value="Biotin_lipoyl"/>
    <property type="match status" value="1"/>
</dbReference>
<dbReference type="PROSITE" id="PS00188">
    <property type="entry name" value="BIOTIN"/>
    <property type="match status" value="1"/>
</dbReference>
<keyword evidence="4" id="KW-1185">Reference proteome</keyword>
<protein>
    <submittedName>
        <fullName evidence="3">Biotin/lipoyl-binding protein</fullName>
    </submittedName>
</protein>
<dbReference type="RefSeq" id="WP_343825644.1">
    <property type="nucleotide sequence ID" value="NZ_BAAACI010000005.1"/>
</dbReference>
<name>A0ABP3W0Z7_CLOSU</name>
<evidence type="ECO:0000256" key="1">
    <source>
        <dbReference type="ARBA" id="ARBA00023267"/>
    </source>
</evidence>
<gene>
    <name evidence="3" type="ORF">GCM10008908_17580</name>
</gene>
<dbReference type="EMBL" id="BAAACI010000005">
    <property type="protein sequence ID" value="GAA0772066.1"/>
    <property type="molecule type" value="Genomic_DNA"/>
</dbReference>
<dbReference type="PANTHER" id="PTHR45266:SF3">
    <property type="entry name" value="OXALOACETATE DECARBOXYLASE ALPHA CHAIN"/>
    <property type="match status" value="1"/>
</dbReference>
<evidence type="ECO:0000313" key="3">
    <source>
        <dbReference type="EMBL" id="GAA0772066.1"/>
    </source>
</evidence>
<evidence type="ECO:0000313" key="4">
    <source>
        <dbReference type="Proteomes" id="UP001501047"/>
    </source>
</evidence>
<feature type="domain" description="Lipoyl-binding" evidence="2">
    <location>
        <begin position="68"/>
        <end position="146"/>
    </location>
</feature>
<accession>A0ABP3W0Z7</accession>
<dbReference type="PANTHER" id="PTHR45266">
    <property type="entry name" value="OXALOACETATE DECARBOXYLASE ALPHA CHAIN"/>
    <property type="match status" value="1"/>
</dbReference>
<dbReference type="InterPro" id="IPR000089">
    <property type="entry name" value="Biotin_lipoyl"/>
</dbReference>
<dbReference type="CDD" id="cd06850">
    <property type="entry name" value="biotinyl_domain"/>
    <property type="match status" value="1"/>
</dbReference>
<dbReference type="InterPro" id="IPR001882">
    <property type="entry name" value="Biotin_BS"/>
</dbReference>
<sequence length="146" mass="14787">MKKYNVTVNGNLYQVEVEEVKGEFATPVAPTVQVTPAQPVQVTPAQPVQSAAPVAASTSAATPVVSTAAPVASTAEGAKAEAPMPGTIVKVVATKGATVKQGDVLFVLEAMKMENEIMSPTDGTVVEINVTQGAAVNTGDILAVIA</sequence>
<dbReference type="InterPro" id="IPR011053">
    <property type="entry name" value="Single_hybrid_motif"/>
</dbReference>
<dbReference type="Gene3D" id="2.40.50.100">
    <property type="match status" value="1"/>
</dbReference>
<dbReference type="PROSITE" id="PS50968">
    <property type="entry name" value="BIOTINYL_LIPOYL"/>
    <property type="match status" value="1"/>
</dbReference>
<evidence type="ECO:0000259" key="2">
    <source>
        <dbReference type="PROSITE" id="PS50968"/>
    </source>
</evidence>
<dbReference type="Proteomes" id="UP001501047">
    <property type="component" value="Unassembled WGS sequence"/>
</dbReference>
<dbReference type="InterPro" id="IPR050709">
    <property type="entry name" value="Biotin_Carboxyl_Carrier/Decarb"/>
</dbReference>
<comment type="caution">
    <text evidence="3">The sequence shown here is derived from an EMBL/GenBank/DDBJ whole genome shotgun (WGS) entry which is preliminary data.</text>
</comment>
<dbReference type="SUPFAM" id="SSF51230">
    <property type="entry name" value="Single hybrid motif"/>
    <property type="match status" value="1"/>
</dbReference>
<keyword evidence="1" id="KW-0092">Biotin</keyword>
<reference evidence="4" key="1">
    <citation type="journal article" date="2019" name="Int. J. Syst. Evol. Microbiol.">
        <title>The Global Catalogue of Microorganisms (GCM) 10K type strain sequencing project: providing services to taxonomists for standard genome sequencing and annotation.</title>
        <authorList>
            <consortium name="The Broad Institute Genomics Platform"/>
            <consortium name="The Broad Institute Genome Sequencing Center for Infectious Disease"/>
            <person name="Wu L."/>
            <person name="Ma J."/>
        </authorList>
    </citation>
    <scope>NUCLEOTIDE SEQUENCE [LARGE SCALE GENOMIC DNA]</scope>
    <source>
        <strain evidence="4">JCM 1417</strain>
    </source>
</reference>
<organism evidence="3 4">
    <name type="scientific">Clostridium subterminale</name>
    <dbReference type="NCBI Taxonomy" id="1550"/>
    <lineage>
        <taxon>Bacteria</taxon>
        <taxon>Bacillati</taxon>
        <taxon>Bacillota</taxon>
        <taxon>Clostridia</taxon>
        <taxon>Eubacteriales</taxon>
        <taxon>Clostridiaceae</taxon>
        <taxon>Clostridium</taxon>
    </lineage>
</organism>
<proteinExistence type="predicted"/>